<reference evidence="2" key="2">
    <citation type="submission" date="2022-06" db="UniProtKB">
        <authorList>
            <consortium name="EnsemblMetazoa"/>
        </authorList>
    </citation>
    <scope>IDENTIFICATION</scope>
    <source>
        <strain evidence="2">DF5081</strain>
    </source>
</reference>
<name>A0A8R1EIC1_CAEJA</name>
<evidence type="ECO:0000313" key="3">
    <source>
        <dbReference type="Proteomes" id="UP000005237"/>
    </source>
</evidence>
<dbReference type="AlphaFoldDB" id="A0A8R1EIC1"/>
<keyword evidence="3" id="KW-1185">Reference proteome</keyword>
<organism evidence="2 3">
    <name type="scientific">Caenorhabditis japonica</name>
    <dbReference type="NCBI Taxonomy" id="281687"/>
    <lineage>
        <taxon>Eukaryota</taxon>
        <taxon>Metazoa</taxon>
        <taxon>Ecdysozoa</taxon>
        <taxon>Nematoda</taxon>
        <taxon>Chromadorea</taxon>
        <taxon>Rhabditida</taxon>
        <taxon>Rhabditina</taxon>
        <taxon>Rhabditomorpha</taxon>
        <taxon>Rhabditoidea</taxon>
        <taxon>Rhabditidae</taxon>
        <taxon>Peloderinae</taxon>
        <taxon>Caenorhabditis</taxon>
    </lineage>
</organism>
<protein>
    <submittedName>
        <fullName evidence="2">Uncharacterized protein</fullName>
    </submittedName>
</protein>
<reference evidence="3" key="1">
    <citation type="submission" date="2010-08" db="EMBL/GenBank/DDBJ databases">
        <authorList>
            <consortium name="Caenorhabditis japonica Sequencing Consortium"/>
            <person name="Wilson R.K."/>
        </authorList>
    </citation>
    <scope>NUCLEOTIDE SEQUENCE [LARGE SCALE GENOMIC DNA]</scope>
    <source>
        <strain evidence="3">DF5081</strain>
    </source>
</reference>
<dbReference type="EnsemblMetazoa" id="CJA35670.1">
    <property type="protein sequence ID" value="CJA35670.1"/>
    <property type="gene ID" value="WBGene00211517"/>
</dbReference>
<feature type="region of interest" description="Disordered" evidence="1">
    <location>
        <begin position="80"/>
        <end position="107"/>
    </location>
</feature>
<accession>A0A8R1EIC1</accession>
<proteinExistence type="predicted"/>
<evidence type="ECO:0000313" key="2">
    <source>
        <dbReference type="EnsemblMetazoa" id="CJA35670.1"/>
    </source>
</evidence>
<dbReference type="Proteomes" id="UP000005237">
    <property type="component" value="Unassembled WGS sequence"/>
</dbReference>
<sequence>MSTSTSATRPKLRIGAETSPKKPSSMGCIPQHQEHPRFSVLPANPSSTLRFHCSTGSRSQSDPRRIRKTISRNLIIGTTSEKSAQERYPSTIGCLRSPTSHQEKETWMGRTHNAKKLWQMEERPHQMIEELID</sequence>
<evidence type="ECO:0000256" key="1">
    <source>
        <dbReference type="SAM" id="MobiDB-lite"/>
    </source>
</evidence>
<feature type="region of interest" description="Disordered" evidence="1">
    <location>
        <begin position="1"/>
        <end position="36"/>
    </location>
</feature>